<dbReference type="InterPro" id="IPR021730">
    <property type="entry name" value="YdbH"/>
</dbReference>
<keyword evidence="2" id="KW-1185">Reference proteome</keyword>
<dbReference type="RefSeq" id="WP_123421229.1">
    <property type="nucleotide sequence ID" value="NZ_RJUL01000003.1"/>
</dbReference>
<dbReference type="Pfam" id="PF11739">
    <property type="entry name" value="YdbH-like"/>
    <property type="match status" value="1"/>
</dbReference>
<name>A0A3N1PPX8_9GAMM</name>
<evidence type="ECO:0000313" key="2">
    <source>
        <dbReference type="Proteomes" id="UP000268033"/>
    </source>
</evidence>
<organism evidence="1 2">
    <name type="scientific">Gallaecimonas pentaromativorans</name>
    <dbReference type="NCBI Taxonomy" id="584787"/>
    <lineage>
        <taxon>Bacteria</taxon>
        <taxon>Pseudomonadati</taxon>
        <taxon>Pseudomonadota</taxon>
        <taxon>Gammaproteobacteria</taxon>
        <taxon>Enterobacterales</taxon>
        <taxon>Gallaecimonadaceae</taxon>
        <taxon>Gallaecimonas</taxon>
    </lineage>
</organism>
<dbReference type="STRING" id="584787.GCA_001247655_01389"/>
<dbReference type="Proteomes" id="UP000268033">
    <property type="component" value="Unassembled WGS sequence"/>
</dbReference>
<gene>
    <name evidence="1" type="ORF">EDC28_103488</name>
</gene>
<accession>A0A3N1PPX8</accession>
<protein>
    <submittedName>
        <fullName evidence="1">Dicarboxylate transport</fullName>
    </submittedName>
</protein>
<dbReference type="EMBL" id="RJUL01000003">
    <property type="protein sequence ID" value="ROQ28890.1"/>
    <property type="molecule type" value="Genomic_DNA"/>
</dbReference>
<dbReference type="AlphaFoldDB" id="A0A3N1PPX8"/>
<sequence>MAVLKWGAAVLVGLAVVVALALAWLWPRGLSLTGLGWGHAEQLVYRQQGCELVKARGLNISGIWPLQFSADALAVTPCPGGGSAGIPAFPKGRLSITKLSYQDFPAIGVELTSLGDSLEAKVHYQQSLLALHWQLPDGQFTFTGTLEDVPPTQGVVSLSGSGLFDGKLQQLSAKAQSDGLSVAGQRLALVAAAKLEGDAWQLDAQSRAPLAVASFTADWQLHGAGRLDGTLALIGSADISSPLGPLHLAASSRDLQQASWQLGGQGITAQGTLSRQWLTVSSAKLAQAGGELSLTAPLQLALAGEGEAPISLAGQYQQLKLDSQGQLSWQPGQVNLAGSAGLAGRFEGQDIKAKVPFELSQAQLSLAPFTLAVSGDYGKGALVNSATQVLHFNQPALSLGLDWQYQGKTLNGTVTLAKDQTGLLGGIKADSSALLDKGGAAHLVGAYRLSPEPMLLAGSYIRFDEGLIQQNLLLPAELNLATNLLFKGGLNGQLAIKGQGLVRSDARVPAWQGQLTLAGQQGRWQLSIPRWQGQLGGDFQRQLQRWRGKVQGHLALGAGVSQALPVTFEGGELALDGNWQWPALKAAGKLTVRHASGLWGASAFQGGAADFNVDFDKALSANGSASLAGIDIGTPVTGLEGKASYQQGQWHFRDIQAALLGGSLSAKALDWPGSTPQPVALDDLNLASIAALQAKPVVALSGRVSGRIPMVLGPDGISIEGGELANTGPVAIEVLNVDSVQSLKASNTGVKVALDALGNLAVDTLNAGFDMNKDGQATLKVLIKGHNPQQDLPVNLHYSHQENLRQLLRSLRIGDEVADKVKAQLKEQGDKP</sequence>
<comment type="caution">
    <text evidence="1">The sequence shown here is derived from an EMBL/GenBank/DDBJ whole genome shotgun (WGS) entry which is preliminary data.</text>
</comment>
<evidence type="ECO:0000313" key="1">
    <source>
        <dbReference type="EMBL" id="ROQ28890.1"/>
    </source>
</evidence>
<reference evidence="1 2" key="1">
    <citation type="submission" date="2018-11" db="EMBL/GenBank/DDBJ databases">
        <title>Genomic Encyclopedia of Type Strains, Phase IV (KMG-IV): sequencing the most valuable type-strain genomes for metagenomic binning, comparative biology and taxonomic classification.</title>
        <authorList>
            <person name="Goeker M."/>
        </authorList>
    </citation>
    <scope>NUCLEOTIDE SEQUENCE [LARGE SCALE GENOMIC DNA]</scope>
    <source>
        <strain evidence="1 2">DSM 21945</strain>
    </source>
</reference>
<proteinExistence type="predicted"/>